<dbReference type="EMBL" id="JARIHO010000045">
    <property type="protein sequence ID" value="KAJ7323925.1"/>
    <property type="molecule type" value="Genomic_DNA"/>
</dbReference>
<name>A0AAD6ZJ11_9AGAR</name>
<organism evidence="1 2">
    <name type="scientific">Mycena albidolilacea</name>
    <dbReference type="NCBI Taxonomy" id="1033008"/>
    <lineage>
        <taxon>Eukaryota</taxon>
        <taxon>Fungi</taxon>
        <taxon>Dikarya</taxon>
        <taxon>Basidiomycota</taxon>
        <taxon>Agaricomycotina</taxon>
        <taxon>Agaricomycetes</taxon>
        <taxon>Agaricomycetidae</taxon>
        <taxon>Agaricales</taxon>
        <taxon>Marasmiineae</taxon>
        <taxon>Mycenaceae</taxon>
        <taxon>Mycena</taxon>
    </lineage>
</organism>
<comment type="caution">
    <text evidence="1">The sequence shown here is derived from an EMBL/GenBank/DDBJ whole genome shotgun (WGS) entry which is preliminary data.</text>
</comment>
<gene>
    <name evidence="1" type="ORF">DFH08DRAFT_968939</name>
</gene>
<protein>
    <submittedName>
        <fullName evidence="1">Uncharacterized protein</fullName>
    </submittedName>
</protein>
<proteinExistence type="predicted"/>
<dbReference type="Proteomes" id="UP001218218">
    <property type="component" value="Unassembled WGS sequence"/>
</dbReference>
<dbReference type="AlphaFoldDB" id="A0AAD6ZJ11"/>
<evidence type="ECO:0000313" key="1">
    <source>
        <dbReference type="EMBL" id="KAJ7323925.1"/>
    </source>
</evidence>
<sequence>MDDYTSSQPAFAHSLRNSAASHTISTISPTHSTRPVLARASPNTSAFTLGLAPPSAPLATARASPWAARSFTVNYFQNKLSDMMVSRRRGYESKDTGGGRVRMVSRGGGVAARIHSCEYFSPFGSDGLKTCCGRSTLPDCKATFDCEKALTRWYTVDFRLVPVHIAPRCPPRTSTPPIPRAAMPALSIPPCRCVHSARPSRPHTVAAPSALPLPRPLLSTPPLRLFRTPVVRP</sequence>
<keyword evidence="2" id="KW-1185">Reference proteome</keyword>
<reference evidence="1" key="1">
    <citation type="submission" date="2023-03" db="EMBL/GenBank/DDBJ databases">
        <title>Massive genome expansion in bonnet fungi (Mycena s.s.) driven by repeated elements and novel gene families across ecological guilds.</title>
        <authorList>
            <consortium name="Lawrence Berkeley National Laboratory"/>
            <person name="Harder C.B."/>
            <person name="Miyauchi S."/>
            <person name="Viragh M."/>
            <person name="Kuo A."/>
            <person name="Thoen E."/>
            <person name="Andreopoulos B."/>
            <person name="Lu D."/>
            <person name="Skrede I."/>
            <person name="Drula E."/>
            <person name="Henrissat B."/>
            <person name="Morin E."/>
            <person name="Kohler A."/>
            <person name="Barry K."/>
            <person name="LaButti K."/>
            <person name="Morin E."/>
            <person name="Salamov A."/>
            <person name="Lipzen A."/>
            <person name="Mereny Z."/>
            <person name="Hegedus B."/>
            <person name="Baldrian P."/>
            <person name="Stursova M."/>
            <person name="Weitz H."/>
            <person name="Taylor A."/>
            <person name="Grigoriev I.V."/>
            <person name="Nagy L.G."/>
            <person name="Martin F."/>
            <person name="Kauserud H."/>
        </authorList>
    </citation>
    <scope>NUCLEOTIDE SEQUENCE</scope>
    <source>
        <strain evidence="1">CBHHK002</strain>
    </source>
</reference>
<accession>A0AAD6ZJ11</accession>
<evidence type="ECO:0000313" key="2">
    <source>
        <dbReference type="Proteomes" id="UP001218218"/>
    </source>
</evidence>